<sequence>MLQVDPALTKKVLYGIPGSMTLGLAWIGLDWIGLDWILAVSLSICCGAAAGPFRPYGGLLSSW</sequence>
<accession>A0ACC7LXY3</accession>
<comment type="caution">
    <text evidence="1">The sequence shown here is derived from an EMBL/GenBank/DDBJ whole genome shotgun (WGS) entry which is preliminary data.</text>
</comment>
<keyword evidence="2" id="KW-1185">Reference proteome</keyword>
<gene>
    <name evidence="1" type="ORF">ACIKP7_16505</name>
</gene>
<name>A0ACC7LXY3_9PSED</name>
<dbReference type="Proteomes" id="UP001615411">
    <property type="component" value="Unassembled WGS sequence"/>
</dbReference>
<dbReference type="EMBL" id="JBIUGF010000051">
    <property type="protein sequence ID" value="MFJ1339725.1"/>
    <property type="molecule type" value="Genomic_DNA"/>
</dbReference>
<evidence type="ECO:0000313" key="1">
    <source>
        <dbReference type="EMBL" id="MFJ1339725.1"/>
    </source>
</evidence>
<evidence type="ECO:0000313" key="2">
    <source>
        <dbReference type="Proteomes" id="UP001615411"/>
    </source>
</evidence>
<proteinExistence type="predicted"/>
<protein>
    <submittedName>
        <fullName evidence="1">Uncharacterized protein</fullName>
    </submittedName>
</protein>
<feature type="non-terminal residue" evidence="1">
    <location>
        <position position="63"/>
    </location>
</feature>
<organism evidence="1 2">
    <name type="scientific">Pseudomonas caricapapayae</name>
    <dbReference type="NCBI Taxonomy" id="46678"/>
    <lineage>
        <taxon>Bacteria</taxon>
        <taxon>Pseudomonadati</taxon>
        <taxon>Pseudomonadota</taxon>
        <taxon>Gammaproteobacteria</taxon>
        <taxon>Pseudomonadales</taxon>
        <taxon>Pseudomonadaceae</taxon>
        <taxon>Pseudomonas</taxon>
    </lineage>
</organism>
<reference evidence="1" key="1">
    <citation type="submission" date="2024-10" db="EMBL/GenBank/DDBJ databases">
        <title>Aeromonas and Pseudomonas from the Cagarras Archipelago, Rio de Janeiro, Brazil.</title>
        <authorList>
            <person name="Canellas A.L.B."/>
            <person name="Laport M.S."/>
        </authorList>
    </citation>
    <scope>NUCLEOTIDE SEQUENCE</scope>
    <source>
        <strain evidence="1">ACP-7</strain>
    </source>
</reference>